<reference evidence="1 2" key="1">
    <citation type="journal article" date="2021" name="BMC Genomics">
        <title>Datura genome reveals duplications of psychoactive alkaloid biosynthetic genes and high mutation rate following tissue culture.</title>
        <authorList>
            <person name="Rajewski A."/>
            <person name="Carter-House D."/>
            <person name="Stajich J."/>
            <person name="Litt A."/>
        </authorList>
    </citation>
    <scope>NUCLEOTIDE SEQUENCE [LARGE SCALE GENOMIC DNA]</scope>
    <source>
        <strain evidence="1">AR-01</strain>
    </source>
</reference>
<dbReference type="InterPro" id="IPR036457">
    <property type="entry name" value="PPM-type-like_dom_sf"/>
</dbReference>
<dbReference type="SUPFAM" id="SSF81606">
    <property type="entry name" value="PP2C-like"/>
    <property type="match status" value="1"/>
</dbReference>
<sequence>MILSSDGLYQYFTNEESVSEVENFMSKFPEGDPSQHLGEEMLFRAARKAGMDFHEFLDLPPGDHRRYHDGVSIIVISFEGKTWRSSV</sequence>
<proteinExistence type="predicted"/>
<dbReference type="EMBL" id="JACEIK010000275">
    <property type="protein sequence ID" value="MCD7453945.1"/>
    <property type="molecule type" value="Genomic_DNA"/>
</dbReference>
<name>A0ABS8S4C5_DATST</name>
<organism evidence="1 2">
    <name type="scientific">Datura stramonium</name>
    <name type="common">Jimsonweed</name>
    <name type="synonym">Common thornapple</name>
    <dbReference type="NCBI Taxonomy" id="4076"/>
    <lineage>
        <taxon>Eukaryota</taxon>
        <taxon>Viridiplantae</taxon>
        <taxon>Streptophyta</taxon>
        <taxon>Embryophyta</taxon>
        <taxon>Tracheophyta</taxon>
        <taxon>Spermatophyta</taxon>
        <taxon>Magnoliopsida</taxon>
        <taxon>eudicotyledons</taxon>
        <taxon>Gunneridae</taxon>
        <taxon>Pentapetalae</taxon>
        <taxon>asterids</taxon>
        <taxon>lamiids</taxon>
        <taxon>Solanales</taxon>
        <taxon>Solanaceae</taxon>
        <taxon>Solanoideae</taxon>
        <taxon>Datureae</taxon>
        <taxon>Datura</taxon>
    </lineage>
</organism>
<accession>A0ABS8S4C5</accession>
<keyword evidence="2" id="KW-1185">Reference proteome</keyword>
<evidence type="ECO:0000313" key="1">
    <source>
        <dbReference type="EMBL" id="MCD7453945.1"/>
    </source>
</evidence>
<dbReference type="Proteomes" id="UP000823775">
    <property type="component" value="Unassembled WGS sequence"/>
</dbReference>
<gene>
    <name evidence="1" type="primary">XB15</name>
    <name evidence="1" type="ORF">HAX54_022755</name>
</gene>
<protein>
    <submittedName>
        <fullName evidence="1">Protein phosphatase 2C 35</fullName>
    </submittedName>
</protein>
<dbReference type="Gene3D" id="3.60.40.10">
    <property type="entry name" value="PPM-type phosphatase domain"/>
    <property type="match status" value="1"/>
</dbReference>
<comment type="caution">
    <text evidence="1">The sequence shown here is derived from an EMBL/GenBank/DDBJ whole genome shotgun (WGS) entry which is preliminary data.</text>
</comment>
<evidence type="ECO:0000313" key="2">
    <source>
        <dbReference type="Proteomes" id="UP000823775"/>
    </source>
</evidence>